<evidence type="ECO:0000313" key="1">
    <source>
        <dbReference type="EMBL" id="MDX5984703.1"/>
    </source>
</evidence>
<gene>
    <name evidence="1" type="ORF">SIL82_10550</name>
</gene>
<accession>A0ABU4PKH7</accession>
<organism evidence="1 2">
    <name type="scientific">Sphingomonas echinoides</name>
    <dbReference type="NCBI Taxonomy" id="59803"/>
    <lineage>
        <taxon>Bacteria</taxon>
        <taxon>Pseudomonadati</taxon>
        <taxon>Pseudomonadota</taxon>
        <taxon>Alphaproteobacteria</taxon>
        <taxon>Sphingomonadales</taxon>
        <taxon>Sphingomonadaceae</taxon>
        <taxon>Sphingomonas</taxon>
    </lineage>
</organism>
<comment type="caution">
    <text evidence="1">The sequence shown here is derived from an EMBL/GenBank/DDBJ whole genome shotgun (WGS) entry which is preliminary data.</text>
</comment>
<dbReference type="EMBL" id="JAWXXV010000001">
    <property type="protein sequence ID" value="MDX5984703.1"/>
    <property type="molecule type" value="Genomic_DNA"/>
</dbReference>
<keyword evidence="2" id="KW-1185">Reference proteome</keyword>
<dbReference type="Proteomes" id="UP001279660">
    <property type="component" value="Unassembled WGS sequence"/>
</dbReference>
<sequence>MTILRDVVAARNRAFGTTLELDYAGPPLSLEGARISLQVRLYAGAPGAPLAADENVSFVDGVNPDDPGRRILAISPDIARATLAAMPTGLNQPEFGEADRFEYEITLTYADGDQDTLWIGAFFLTPGVDRT</sequence>
<protein>
    <submittedName>
        <fullName evidence="1">Uncharacterized protein</fullName>
    </submittedName>
</protein>
<dbReference type="RefSeq" id="WP_010402992.1">
    <property type="nucleotide sequence ID" value="NZ_JAWXXV010000001.1"/>
</dbReference>
<evidence type="ECO:0000313" key="2">
    <source>
        <dbReference type="Proteomes" id="UP001279660"/>
    </source>
</evidence>
<proteinExistence type="predicted"/>
<name>A0ABU4PKH7_9SPHN</name>
<reference evidence="1 2" key="1">
    <citation type="submission" date="2023-11" db="EMBL/GenBank/DDBJ databases">
        <title>MicrobeMod: A computational toolkit for identifying prokaryotic methylation and restriction-modification with nanopore sequencing.</title>
        <authorList>
            <person name="Crits-Christoph A."/>
            <person name="Kang S.C."/>
            <person name="Lee H."/>
            <person name="Ostrov N."/>
        </authorList>
    </citation>
    <scope>NUCLEOTIDE SEQUENCE [LARGE SCALE GENOMIC DNA]</scope>
    <source>
        <strain evidence="1 2">ATCC 14820</strain>
    </source>
</reference>